<reference evidence="2" key="1">
    <citation type="submission" date="2020-02" db="EMBL/GenBank/DDBJ databases">
        <authorList>
            <person name="Meier V. D."/>
        </authorList>
    </citation>
    <scope>NUCLEOTIDE SEQUENCE</scope>
    <source>
        <strain evidence="2">AVDCRST_MAG93</strain>
    </source>
</reference>
<evidence type="ECO:0000256" key="1">
    <source>
        <dbReference type="SAM" id="MobiDB-lite"/>
    </source>
</evidence>
<feature type="non-terminal residue" evidence="2">
    <location>
        <position position="109"/>
    </location>
</feature>
<feature type="region of interest" description="Disordered" evidence="1">
    <location>
        <begin position="47"/>
        <end position="66"/>
    </location>
</feature>
<proteinExistence type="predicted"/>
<feature type="region of interest" description="Disordered" evidence="1">
    <location>
        <begin position="78"/>
        <end position="109"/>
    </location>
</feature>
<name>A0A6J4NQA9_9CHLR</name>
<evidence type="ECO:0000313" key="2">
    <source>
        <dbReference type="EMBL" id="CAA9391800.1"/>
    </source>
</evidence>
<sequence>DSYLYHVSYSGDKPVCVLREAPLRRAHHYRPAIDHCPPARDDGCLDGSTCPPHARRDPAQRAGSGRLLHAMPRTCCQSAPGRAAQVSRRAVSRHPRAGGISRSPPVPRL</sequence>
<organism evidence="2">
    <name type="scientific">uncultured Chloroflexia bacterium</name>
    <dbReference type="NCBI Taxonomy" id="1672391"/>
    <lineage>
        <taxon>Bacteria</taxon>
        <taxon>Bacillati</taxon>
        <taxon>Chloroflexota</taxon>
        <taxon>Chloroflexia</taxon>
        <taxon>environmental samples</taxon>
    </lineage>
</organism>
<accession>A0A6J4NQA9</accession>
<gene>
    <name evidence="2" type="ORF">AVDCRST_MAG93-9765</name>
</gene>
<dbReference type="AlphaFoldDB" id="A0A6J4NQA9"/>
<protein>
    <submittedName>
        <fullName evidence="2">Uncharacterized protein</fullName>
    </submittedName>
</protein>
<feature type="non-terminal residue" evidence="2">
    <location>
        <position position="1"/>
    </location>
</feature>
<dbReference type="EMBL" id="CADCTR010003278">
    <property type="protein sequence ID" value="CAA9391800.1"/>
    <property type="molecule type" value="Genomic_DNA"/>
</dbReference>